<dbReference type="EMBL" id="QHHU01000021">
    <property type="protein sequence ID" value="RSM44257.1"/>
    <property type="molecule type" value="Genomic_DNA"/>
</dbReference>
<evidence type="ECO:0000259" key="2">
    <source>
        <dbReference type="Pfam" id="PF07859"/>
    </source>
</evidence>
<name>A0A428WMD8_AMYBA</name>
<dbReference type="Pfam" id="PF07859">
    <property type="entry name" value="Abhydrolase_3"/>
    <property type="match status" value="1"/>
</dbReference>
<dbReference type="PANTHER" id="PTHR48081:SF8">
    <property type="entry name" value="ALPHA_BETA HYDROLASE FOLD-3 DOMAIN-CONTAINING PROTEIN-RELATED"/>
    <property type="match status" value="1"/>
</dbReference>
<proteinExistence type="predicted"/>
<protein>
    <submittedName>
        <fullName evidence="3">Alpha/beta hydrolase</fullName>
    </submittedName>
</protein>
<dbReference type="PANTHER" id="PTHR48081">
    <property type="entry name" value="AB HYDROLASE SUPERFAMILY PROTEIN C4A8.06C"/>
    <property type="match status" value="1"/>
</dbReference>
<organism evidence="3 4">
    <name type="scientific">Amycolatopsis balhimycina DSM 5908</name>
    <dbReference type="NCBI Taxonomy" id="1081091"/>
    <lineage>
        <taxon>Bacteria</taxon>
        <taxon>Bacillati</taxon>
        <taxon>Actinomycetota</taxon>
        <taxon>Actinomycetes</taxon>
        <taxon>Pseudonocardiales</taxon>
        <taxon>Pseudonocardiaceae</taxon>
        <taxon>Amycolatopsis</taxon>
    </lineage>
</organism>
<dbReference type="AlphaFoldDB" id="A0A428WMD8"/>
<dbReference type="GO" id="GO:0016787">
    <property type="term" value="F:hydrolase activity"/>
    <property type="evidence" value="ECO:0007669"/>
    <property type="project" value="UniProtKB-KW"/>
</dbReference>
<dbReference type="InterPro" id="IPR013094">
    <property type="entry name" value="AB_hydrolase_3"/>
</dbReference>
<gene>
    <name evidence="3" type="ORF">DMA12_17110</name>
</gene>
<dbReference type="OrthoDB" id="4308422at2"/>
<dbReference type="Gene3D" id="3.40.50.1820">
    <property type="entry name" value="alpha/beta hydrolase"/>
    <property type="match status" value="1"/>
</dbReference>
<accession>A0A428WMD8</accession>
<comment type="caution">
    <text evidence="3">The sequence shown here is derived from an EMBL/GenBank/DDBJ whole genome shotgun (WGS) entry which is preliminary data.</text>
</comment>
<reference evidence="3 4" key="1">
    <citation type="submission" date="2018-05" db="EMBL/GenBank/DDBJ databases">
        <title>Evolution of GPA BGCs.</title>
        <authorList>
            <person name="Waglechner N."/>
            <person name="Wright G.D."/>
        </authorList>
    </citation>
    <scope>NUCLEOTIDE SEQUENCE [LARGE SCALE GENOMIC DNA]</scope>
    <source>
        <strain evidence="3 4">DSM 5908</strain>
    </source>
</reference>
<dbReference type="InterPro" id="IPR029058">
    <property type="entry name" value="AB_hydrolase_fold"/>
</dbReference>
<sequence length="286" mass="30151">MMLNIEDAEVRGRHGVVPVRIYTPPGGAAENAAPFVWAHGGAFAWGDLDMPEAHAVAMAVARTGREVVSVDYRRVPPFSWVRRPPSGKLSGIRFPIPLDDVADVFTWVQARSAGARTVLGGASAGACLAAAATLRLRDQGQPGPAGLVLAYGTFHASLPAPSARLASRIRGWHRLGQFTPGVVDKVNRNYAGTAEALRDRHAFPGGGELGGFPPTLVLDADRDALGASGEAFAAELAAAGVDVVHARVPEARHGFLSRPKQPHFGLGVRVVTDWLLNRSKTVGADD</sequence>
<evidence type="ECO:0000313" key="4">
    <source>
        <dbReference type="Proteomes" id="UP000286716"/>
    </source>
</evidence>
<feature type="domain" description="Alpha/beta hydrolase fold-3" evidence="2">
    <location>
        <begin position="36"/>
        <end position="256"/>
    </location>
</feature>
<keyword evidence="4" id="KW-1185">Reference proteome</keyword>
<evidence type="ECO:0000256" key="1">
    <source>
        <dbReference type="ARBA" id="ARBA00022801"/>
    </source>
</evidence>
<dbReference type="Proteomes" id="UP000286716">
    <property type="component" value="Unassembled WGS sequence"/>
</dbReference>
<dbReference type="SUPFAM" id="SSF53474">
    <property type="entry name" value="alpha/beta-Hydrolases"/>
    <property type="match status" value="1"/>
</dbReference>
<keyword evidence="1 3" id="KW-0378">Hydrolase</keyword>
<evidence type="ECO:0000313" key="3">
    <source>
        <dbReference type="EMBL" id="RSM44257.1"/>
    </source>
</evidence>
<dbReference type="InterPro" id="IPR050300">
    <property type="entry name" value="GDXG_lipolytic_enzyme"/>
</dbReference>